<dbReference type="AlphaFoldDB" id="A0A0H2ZE39"/>
<dbReference type="EMBL" id="CP000438">
    <property type="protein sequence ID" value="ABJ12619.1"/>
    <property type="molecule type" value="Genomic_DNA"/>
</dbReference>
<evidence type="ECO:0000313" key="2">
    <source>
        <dbReference type="Proteomes" id="UP000000653"/>
    </source>
</evidence>
<evidence type="ECO:0000313" key="1">
    <source>
        <dbReference type="EMBL" id="ABJ12619.1"/>
    </source>
</evidence>
<dbReference type="BioCyc" id="PAER208963:G1G74-1693-MONOMER"/>
<proteinExistence type="predicted"/>
<sequence length="158" mass="18449">MASYKDRHMTTSDGITDSDWESIIISAEEIAELTGREIDARFAQKKILFQLDRLEKKYGRLPTILSTKADYIDSTDERLSLLKEAYITADEIQDKKNKAFISSSIIEVYLELPEKKSFALYWLEKFESDLKDYPKDEYLLDLHVQFNKKLNQPNPSNQ</sequence>
<organism evidence="1 2">
    <name type="scientific">Pseudomonas aeruginosa (strain UCBPP-PA14)</name>
    <dbReference type="NCBI Taxonomy" id="208963"/>
    <lineage>
        <taxon>Bacteria</taxon>
        <taxon>Pseudomonadati</taxon>
        <taxon>Pseudomonadota</taxon>
        <taxon>Gammaproteobacteria</taxon>
        <taxon>Pseudomonadales</taxon>
        <taxon>Pseudomonadaceae</taxon>
        <taxon>Pseudomonas</taxon>
    </lineage>
</organism>
<name>A0A0H2ZE39_PSEAB</name>
<dbReference type="Proteomes" id="UP000000653">
    <property type="component" value="Chromosome"/>
</dbReference>
<gene>
    <name evidence="1" type="ordered locus">PA14_20530</name>
</gene>
<dbReference type="HOGENOM" id="CLU_1738935_0_0_6"/>
<reference evidence="1 2" key="1">
    <citation type="journal article" date="2006" name="Genome Biol.">
        <title>Genomic analysis reveals that Pseudomonas aeruginosa virulence is combinatorial.</title>
        <authorList>
            <person name="Lee D.G."/>
            <person name="Urbach J.M."/>
            <person name="Wu G."/>
            <person name="Liberati N.T."/>
            <person name="Feinbaum R.L."/>
            <person name="Miyata S."/>
            <person name="Diggins L.T."/>
            <person name="He J."/>
            <person name="Saucier M."/>
            <person name="Deziel E."/>
            <person name="Friedman L."/>
            <person name="Li L."/>
            <person name="Grills G."/>
            <person name="Montgomery K."/>
            <person name="Kucherlapati R."/>
            <person name="Rahme L.G."/>
            <person name="Ausubel F.M."/>
        </authorList>
    </citation>
    <scope>NUCLEOTIDE SEQUENCE [LARGE SCALE GENOMIC DNA]</scope>
    <source>
        <strain evidence="1 2">UCBPP-PA14</strain>
    </source>
</reference>
<accession>A0A0H2ZE39</accession>
<dbReference type="KEGG" id="pau:PA14_20530"/>
<protein>
    <submittedName>
        <fullName evidence="1">Uncharacterized protein</fullName>
    </submittedName>
</protein>